<dbReference type="EMBL" id="JAPDNS010000001">
    <property type="protein sequence ID" value="MCW3485242.1"/>
    <property type="molecule type" value="Genomic_DNA"/>
</dbReference>
<comment type="caution">
    <text evidence="1">The sequence shown here is derived from an EMBL/GenBank/DDBJ whole genome shotgun (WGS) entry which is preliminary data.</text>
</comment>
<dbReference type="Proteomes" id="UP001207742">
    <property type="component" value="Unassembled WGS sequence"/>
</dbReference>
<name>A0ABT3IMP3_9BACT</name>
<proteinExistence type="predicted"/>
<accession>A0ABT3IMP3</accession>
<organism evidence="1 2">
    <name type="scientific">Chitinophaga nivalis</name>
    <dbReference type="NCBI Taxonomy" id="2991709"/>
    <lineage>
        <taxon>Bacteria</taxon>
        <taxon>Pseudomonadati</taxon>
        <taxon>Bacteroidota</taxon>
        <taxon>Chitinophagia</taxon>
        <taxon>Chitinophagales</taxon>
        <taxon>Chitinophagaceae</taxon>
        <taxon>Chitinophaga</taxon>
    </lineage>
</organism>
<reference evidence="1 2" key="1">
    <citation type="submission" date="2022-10" db="EMBL/GenBank/DDBJ databases">
        <title>Chitinophaga nivalis PC15 sp. nov., isolated from Pyeongchang county, South Korea.</title>
        <authorList>
            <person name="Trinh H.N."/>
        </authorList>
    </citation>
    <scope>NUCLEOTIDE SEQUENCE [LARGE SCALE GENOMIC DNA]</scope>
    <source>
        <strain evidence="1 2">PC14</strain>
    </source>
</reference>
<evidence type="ECO:0000313" key="2">
    <source>
        <dbReference type="Proteomes" id="UP001207742"/>
    </source>
</evidence>
<evidence type="ECO:0000313" key="1">
    <source>
        <dbReference type="EMBL" id="MCW3485242.1"/>
    </source>
</evidence>
<keyword evidence="2" id="KW-1185">Reference proteome</keyword>
<protein>
    <submittedName>
        <fullName evidence="1">Uncharacterized protein</fullName>
    </submittedName>
</protein>
<dbReference type="RefSeq" id="WP_264731415.1">
    <property type="nucleotide sequence ID" value="NZ_JAPDNR010000001.1"/>
</dbReference>
<sequence length="78" mass="9073">MTRKIGAFPREVIRESGKFFIPPANRAFVIGYPRPLQGRTGFSPTPDRWVSYGQVYPLRRKSDRPERRWYPGPLNPIA</sequence>
<gene>
    <name evidence="1" type="ORF">OL497_15135</name>
</gene>